<feature type="domain" description="Nudix hydrolase" evidence="13">
    <location>
        <begin position="5"/>
        <end position="140"/>
    </location>
</feature>
<comment type="cofactor">
    <cofactor evidence="1">
        <name>Mg(2+)</name>
        <dbReference type="ChEBI" id="CHEBI:18420"/>
    </cofactor>
</comment>
<evidence type="ECO:0000256" key="12">
    <source>
        <dbReference type="RuleBase" id="RU003476"/>
    </source>
</evidence>
<evidence type="ECO:0000256" key="7">
    <source>
        <dbReference type="ARBA" id="ARBA00022801"/>
    </source>
</evidence>
<keyword evidence="3" id="KW-0515">Mutator protein</keyword>
<dbReference type="Gene3D" id="3.90.79.10">
    <property type="entry name" value="Nucleoside Triphosphate Pyrophosphohydrolase"/>
    <property type="match status" value="1"/>
</dbReference>
<dbReference type="GO" id="GO:0046872">
    <property type="term" value="F:metal ion binding"/>
    <property type="evidence" value="ECO:0007669"/>
    <property type="project" value="UniProtKB-KW"/>
</dbReference>
<name>A0A329R0T1_9ACTN</name>
<dbReference type="GO" id="GO:0006260">
    <property type="term" value="P:DNA replication"/>
    <property type="evidence" value="ECO:0007669"/>
    <property type="project" value="UniProtKB-KW"/>
</dbReference>
<evidence type="ECO:0000256" key="4">
    <source>
        <dbReference type="ARBA" id="ARBA00022705"/>
    </source>
</evidence>
<keyword evidence="4" id="KW-0235">DNA replication</keyword>
<dbReference type="InterPro" id="IPR020084">
    <property type="entry name" value="NUDIX_hydrolase_CS"/>
</dbReference>
<sequence>MSHDLDTCVVAAAIVDDFQRPRRLLAARRTHPAELSGWWELPGGKVDGAESPVDALHRELKEELGIGAELGAEISGPADGLWPLRPGLVMRVWWAMIIEGSPEPLQDHDRICWLGPSEWLNVPWLPSDTAVIAHIIDARRSGSVDHTPDST</sequence>
<keyword evidence="5" id="KW-0479">Metal-binding</keyword>
<keyword evidence="6" id="KW-0227">DNA damage</keyword>
<evidence type="ECO:0000313" key="15">
    <source>
        <dbReference type="Proteomes" id="UP000250462"/>
    </source>
</evidence>
<dbReference type="GO" id="GO:0044716">
    <property type="term" value="F:8-oxo-GDP phosphatase activity"/>
    <property type="evidence" value="ECO:0007669"/>
    <property type="project" value="TreeGrafter"/>
</dbReference>
<dbReference type="GO" id="GO:0035539">
    <property type="term" value="F:8-oxo-7,8-dihydrodeoxyguanosine triphosphate pyrophosphatase activity"/>
    <property type="evidence" value="ECO:0007669"/>
    <property type="project" value="UniProtKB-EC"/>
</dbReference>
<keyword evidence="8" id="KW-0460">Magnesium</keyword>
<evidence type="ECO:0000256" key="10">
    <source>
        <dbReference type="ARBA" id="ARBA00035861"/>
    </source>
</evidence>
<evidence type="ECO:0000256" key="1">
    <source>
        <dbReference type="ARBA" id="ARBA00001946"/>
    </source>
</evidence>
<dbReference type="InterPro" id="IPR015797">
    <property type="entry name" value="NUDIX_hydrolase-like_dom_sf"/>
</dbReference>
<dbReference type="GO" id="GO:0006281">
    <property type="term" value="P:DNA repair"/>
    <property type="evidence" value="ECO:0007669"/>
    <property type="project" value="UniProtKB-KW"/>
</dbReference>
<dbReference type="PANTHER" id="PTHR47707:SF1">
    <property type="entry name" value="NUDIX HYDROLASE FAMILY PROTEIN"/>
    <property type="match status" value="1"/>
</dbReference>
<keyword evidence="9" id="KW-0234">DNA repair</keyword>
<dbReference type="Proteomes" id="UP000250462">
    <property type="component" value="Unassembled WGS sequence"/>
</dbReference>
<dbReference type="PANTHER" id="PTHR47707">
    <property type="entry name" value="8-OXO-DGTP DIPHOSPHATASE"/>
    <property type="match status" value="1"/>
</dbReference>
<evidence type="ECO:0000256" key="9">
    <source>
        <dbReference type="ARBA" id="ARBA00023204"/>
    </source>
</evidence>
<dbReference type="PROSITE" id="PS00893">
    <property type="entry name" value="NUDIX_BOX"/>
    <property type="match status" value="1"/>
</dbReference>
<evidence type="ECO:0000256" key="6">
    <source>
        <dbReference type="ARBA" id="ARBA00022763"/>
    </source>
</evidence>
<evidence type="ECO:0000256" key="3">
    <source>
        <dbReference type="ARBA" id="ARBA00022457"/>
    </source>
</evidence>
<gene>
    <name evidence="14" type="ORF">DPM12_04710</name>
</gene>
<comment type="caution">
    <text evidence="14">The sequence shown here is derived from an EMBL/GenBank/DDBJ whole genome shotgun (WGS) entry which is preliminary data.</text>
</comment>
<protein>
    <recommendedName>
        <fullName evidence="11">8-oxo-dGTP diphosphatase</fullName>
        <ecNumber evidence="11">3.6.1.55</ecNumber>
    </recommendedName>
</protein>
<dbReference type="Pfam" id="PF00293">
    <property type="entry name" value="NUDIX"/>
    <property type="match status" value="1"/>
</dbReference>
<comment type="similarity">
    <text evidence="2 12">Belongs to the Nudix hydrolase family.</text>
</comment>
<organism evidence="14 15">
    <name type="scientific">Phytoactinopolyspora halophila</name>
    <dbReference type="NCBI Taxonomy" id="1981511"/>
    <lineage>
        <taxon>Bacteria</taxon>
        <taxon>Bacillati</taxon>
        <taxon>Actinomycetota</taxon>
        <taxon>Actinomycetes</taxon>
        <taxon>Jiangellales</taxon>
        <taxon>Jiangellaceae</taxon>
        <taxon>Phytoactinopolyspora</taxon>
    </lineage>
</organism>
<keyword evidence="15" id="KW-1185">Reference proteome</keyword>
<dbReference type="PRINTS" id="PR00502">
    <property type="entry name" value="NUDIXFAMILY"/>
</dbReference>
<evidence type="ECO:0000256" key="11">
    <source>
        <dbReference type="ARBA" id="ARBA00038905"/>
    </source>
</evidence>
<keyword evidence="7 12" id="KW-0378">Hydrolase</keyword>
<dbReference type="InterPro" id="IPR020476">
    <property type="entry name" value="Nudix_hydrolase"/>
</dbReference>
<evidence type="ECO:0000259" key="13">
    <source>
        <dbReference type="PROSITE" id="PS51462"/>
    </source>
</evidence>
<dbReference type="PROSITE" id="PS51462">
    <property type="entry name" value="NUDIX"/>
    <property type="match status" value="1"/>
</dbReference>
<evidence type="ECO:0000256" key="2">
    <source>
        <dbReference type="ARBA" id="ARBA00005582"/>
    </source>
</evidence>
<dbReference type="GO" id="GO:0044715">
    <property type="term" value="F:8-oxo-dGDP phosphatase activity"/>
    <property type="evidence" value="ECO:0007669"/>
    <property type="project" value="TreeGrafter"/>
</dbReference>
<dbReference type="EC" id="3.6.1.55" evidence="11"/>
<evidence type="ECO:0000256" key="5">
    <source>
        <dbReference type="ARBA" id="ARBA00022723"/>
    </source>
</evidence>
<dbReference type="InterPro" id="IPR000086">
    <property type="entry name" value="NUDIX_hydrolase_dom"/>
</dbReference>
<dbReference type="AlphaFoldDB" id="A0A329R0T1"/>
<dbReference type="InterPro" id="IPR047127">
    <property type="entry name" value="MutT-like"/>
</dbReference>
<comment type="catalytic activity">
    <reaction evidence="10">
        <text>8-oxo-dGTP + H2O = 8-oxo-dGMP + diphosphate + H(+)</text>
        <dbReference type="Rhea" id="RHEA:31575"/>
        <dbReference type="ChEBI" id="CHEBI:15377"/>
        <dbReference type="ChEBI" id="CHEBI:15378"/>
        <dbReference type="ChEBI" id="CHEBI:33019"/>
        <dbReference type="ChEBI" id="CHEBI:63224"/>
        <dbReference type="ChEBI" id="CHEBI:77896"/>
        <dbReference type="EC" id="3.6.1.55"/>
    </reaction>
</comment>
<reference evidence="14 15" key="1">
    <citation type="submission" date="2018-06" db="EMBL/GenBank/DDBJ databases">
        <title>Phytoactinopolyspora halophila sp. nov., a novel halophilic actinomycete isolated from a saline soil in China.</title>
        <authorList>
            <person name="Tang S.-K."/>
        </authorList>
    </citation>
    <scope>NUCLEOTIDE SEQUENCE [LARGE SCALE GENOMIC DNA]</scope>
    <source>
        <strain evidence="14 15">YIM 96934</strain>
    </source>
</reference>
<proteinExistence type="inferred from homology"/>
<dbReference type="GO" id="GO:0008413">
    <property type="term" value="F:8-oxo-7,8-dihydroguanosine triphosphate pyrophosphatase activity"/>
    <property type="evidence" value="ECO:0007669"/>
    <property type="project" value="TreeGrafter"/>
</dbReference>
<accession>A0A329R0T1</accession>
<evidence type="ECO:0000256" key="8">
    <source>
        <dbReference type="ARBA" id="ARBA00022842"/>
    </source>
</evidence>
<dbReference type="OrthoDB" id="9804442at2"/>
<dbReference type="SUPFAM" id="SSF55811">
    <property type="entry name" value="Nudix"/>
    <property type="match status" value="1"/>
</dbReference>
<dbReference type="EMBL" id="QMIG01000002">
    <property type="protein sequence ID" value="RAW18205.1"/>
    <property type="molecule type" value="Genomic_DNA"/>
</dbReference>
<evidence type="ECO:0000313" key="14">
    <source>
        <dbReference type="EMBL" id="RAW18205.1"/>
    </source>
</evidence>